<dbReference type="EMBL" id="MN739743">
    <property type="protein sequence ID" value="QHT24226.1"/>
    <property type="molecule type" value="Genomic_DNA"/>
</dbReference>
<accession>A0A6C0E4Z7</accession>
<evidence type="ECO:0000313" key="1">
    <source>
        <dbReference type="EMBL" id="QHT24226.1"/>
    </source>
</evidence>
<protein>
    <submittedName>
        <fullName evidence="1">Uncharacterized protein</fullName>
    </submittedName>
</protein>
<reference evidence="1" key="1">
    <citation type="journal article" date="2020" name="Nature">
        <title>Giant virus diversity and host interactions through global metagenomics.</title>
        <authorList>
            <person name="Schulz F."/>
            <person name="Roux S."/>
            <person name="Paez-Espino D."/>
            <person name="Jungbluth S."/>
            <person name="Walsh D.A."/>
            <person name="Denef V.J."/>
            <person name="McMahon K.D."/>
            <person name="Konstantinidis K.T."/>
            <person name="Eloe-Fadrosh E.A."/>
            <person name="Kyrpides N.C."/>
            <person name="Woyke T."/>
        </authorList>
    </citation>
    <scope>NUCLEOTIDE SEQUENCE</scope>
    <source>
        <strain evidence="1">GVMAG-M-3300023179-138</strain>
    </source>
</reference>
<dbReference type="AlphaFoldDB" id="A0A6C0E4Z7"/>
<sequence length="63" mass="7548">MYPIYTLIPTPKSILLPPPKQILGGYTHKNREDRISQRVWYENITYPGEVREALTFRSKQWQK</sequence>
<name>A0A6C0E4Z7_9ZZZZ</name>
<organism evidence="1">
    <name type="scientific">viral metagenome</name>
    <dbReference type="NCBI Taxonomy" id="1070528"/>
    <lineage>
        <taxon>unclassified sequences</taxon>
        <taxon>metagenomes</taxon>
        <taxon>organismal metagenomes</taxon>
    </lineage>
</organism>
<proteinExistence type="predicted"/>